<comment type="caution">
    <text evidence="3">The sequence shown here is derived from an EMBL/GenBank/DDBJ whole genome shotgun (WGS) entry which is preliminary data.</text>
</comment>
<dbReference type="InterPro" id="IPR002557">
    <property type="entry name" value="Chitin-bd_dom"/>
</dbReference>
<protein>
    <recommendedName>
        <fullName evidence="2">Chitin-binding type-2 domain-containing protein</fullName>
    </recommendedName>
</protein>
<dbReference type="EMBL" id="JAPWTJ010002151">
    <property type="protein sequence ID" value="KAJ8967694.1"/>
    <property type="molecule type" value="Genomic_DNA"/>
</dbReference>
<accession>A0ABQ9IWC4</accession>
<keyword evidence="1" id="KW-1133">Transmembrane helix</keyword>
<evidence type="ECO:0000313" key="4">
    <source>
        <dbReference type="Proteomes" id="UP001162164"/>
    </source>
</evidence>
<evidence type="ECO:0000259" key="2">
    <source>
        <dbReference type="Pfam" id="PF01607"/>
    </source>
</evidence>
<organism evidence="3 4">
    <name type="scientific">Molorchus minor</name>
    <dbReference type="NCBI Taxonomy" id="1323400"/>
    <lineage>
        <taxon>Eukaryota</taxon>
        <taxon>Metazoa</taxon>
        <taxon>Ecdysozoa</taxon>
        <taxon>Arthropoda</taxon>
        <taxon>Hexapoda</taxon>
        <taxon>Insecta</taxon>
        <taxon>Pterygota</taxon>
        <taxon>Neoptera</taxon>
        <taxon>Endopterygota</taxon>
        <taxon>Coleoptera</taxon>
        <taxon>Polyphaga</taxon>
        <taxon>Cucujiformia</taxon>
        <taxon>Chrysomeloidea</taxon>
        <taxon>Cerambycidae</taxon>
        <taxon>Lamiinae</taxon>
        <taxon>Monochamini</taxon>
        <taxon>Molorchus</taxon>
    </lineage>
</organism>
<evidence type="ECO:0000313" key="3">
    <source>
        <dbReference type="EMBL" id="KAJ8967694.1"/>
    </source>
</evidence>
<feature type="transmembrane region" description="Helical" evidence="1">
    <location>
        <begin position="12"/>
        <end position="33"/>
    </location>
</feature>
<evidence type="ECO:0000256" key="1">
    <source>
        <dbReference type="SAM" id="Phobius"/>
    </source>
</evidence>
<name>A0ABQ9IWC4_9CUCU</name>
<dbReference type="InterPro" id="IPR036508">
    <property type="entry name" value="Chitin-bd_dom_sf"/>
</dbReference>
<gene>
    <name evidence="3" type="ORF">NQ317_011485</name>
</gene>
<keyword evidence="4" id="KW-1185">Reference proteome</keyword>
<feature type="domain" description="Chitin-binding type-2" evidence="2">
    <location>
        <begin position="103"/>
        <end position="142"/>
    </location>
</feature>
<dbReference type="SUPFAM" id="SSF57625">
    <property type="entry name" value="Invertebrate chitin-binding proteins"/>
    <property type="match status" value="1"/>
</dbReference>
<dbReference type="Pfam" id="PF01607">
    <property type="entry name" value="CBM_14"/>
    <property type="match status" value="1"/>
</dbReference>
<feature type="non-terminal residue" evidence="3">
    <location>
        <position position="1"/>
    </location>
</feature>
<dbReference type="Proteomes" id="UP001162164">
    <property type="component" value="Unassembled WGS sequence"/>
</dbReference>
<keyword evidence="1" id="KW-0472">Membrane</keyword>
<proteinExistence type="predicted"/>
<reference evidence="3" key="1">
    <citation type="journal article" date="2023" name="Insect Mol. Biol.">
        <title>Genome sequencing provides insights into the evolution of gene families encoding plant cell wall-degrading enzymes in longhorned beetles.</title>
        <authorList>
            <person name="Shin N.R."/>
            <person name="Okamura Y."/>
            <person name="Kirsch R."/>
            <person name="Pauchet Y."/>
        </authorList>
    </citation>
    <scope>NUCLEOTIDE SEQUENCE</scope>
    <source>
        <strain evidence="3">MMC_N1</strain>
    </source>
</reference>
<sequence length="157" mass="17306">GLISNYEINNLLILTALIFVSALFVASTSCFIITNEDPALPTQELYGHFILRTLPNKETKLINCPRGTYLDITTLTCQFKDPDSIDPIANDDNDDEPWISPDAYENPDNCRSFILSGNGGDFIVDCPTNLLFNKASGYCDWPGLLGAVNILRGIQAE</sequence>
<keyword evidence="1" id="KW-0812">Transmembrane</keyword>
<dbReference type="Gene3D" id="2.170.140.10">
    <property type="entry name" value="Chitin binding domain"/>
    <property type="match status" value="1"/>
</dbReference>